<accession>A0A813IH16</accession>
<feature type="non-terminal residue" evidence="2">
    <location>
        <position position="89"/>
    </location>
</feature>
<feature type="region of interest" description="Disordered" evidence="1">
    <location>
        <begin position="1"/>
        <end position="25"/>
    </location>
</feature>
<proteinExistence type="predicted"/>
<name>A0A813IH16_POLGL</name>
<evidence type="ECO:0000313" key="2">
    <source>
        <dbReference type="EMBL" id="CAE8650365.1"/>
    </source>
</evidence>
<reference evidence="2" key="1">
    <citation type="submission" date="2021-02" db="EMBL/GenBank/DDBJ databases">
        <authorList>
            <person name="Dougan E. K."/>
            <person name="Rhodes N."/>
            <person name="Thang M."/>
            <person name="Chan C."/>
        </authorList>
    </citation>
    <scope>NUCLEOTIDE SEQUENCE</scope>
</reference>
<gene>
    <name evidence="2" type="ORF">PGLA2088_LOCUS8219</name>
</gene>
<organism evidence="2 3">
    <name type="scientific">Polarella glacialis</name>
    <name type="common">Dinoflagellate</name>
    <dbReference type="NCBI Taxonomy" id="89957"/>
    <lineage>
        <taxon>Eukaryota</taxon>
        <taxon>Sar</taxon>
        <taxon>Alveolata</taxon>
        <taxon>Dinophyceae</taxon>
        <taxon>Suessiales</taxon>
        <taxon>Suessiaceae</taxon>
        <taxon>Polarella</taxon>
    </lineage>
</organism>
<evidence type="ECO:0000313" key="3">
    <source>
        <dbReference type="Proteomes" id="UP000626109"/>
    </source>
</evidence>
<comment type="caution">
    <text evidence="2">The sequence shown here is derived from an EMBL/GenBank/DDBJ whole genome shotgun (WGS) entry which is preliminary data.</text>
</comment>
<dbReference type="EMBL" id="CAJNNW010008786">
    <property type="protein sequence ID" value="CAE8650365.1"/>
    <property type="molecule type" value="Genomic_DNA"/>
</dbReference>
<protein>
    <submittedName>
        <fullName evidence="2">Uncharacterized protein</fullName>
    </submittedName>
</protein>
<dbReference type="Proteomes" id="UP000626109">
    <property type="component" value="Unassembled WGS sequence"/>
</dbReference>
<evidence type="ECO:0000256" key="1">
    <source>
        <dbReference type="SAM" id="MobiDB-lite"/>
    </source>
</evidence>
<sequence length="89" mass="9831">MQQSEQDAAALRLMQEGPRYSEQDAAALQEMQDAAALRQMMQSCSSPQMSLLQKQVGQQNLQHQQYGFAASRQSAFLAAPRPTPPPDLP</sequence>
<dbReference type="AlphaFoldDB" id="A0A813IH16"/>